<dbReference type="GO" id="GO:0005737">
    <property type="term" value="C:cytoplasm"/>
    <property type="evidence" value="ECO:0007669"/>
    <property type="project" value="UniProtKB-SubCell"/>
</dbReference>
<dbReference type="OrthoDB" id="9804933at2"/>
<dbReference type="InterPro" id="IPR038476">
    <property type="entry name" value="UvrC_RNase_H_dom_sf"/>
</dbReference>
<dbReference type="HAMAP" id="MF_00203">
    <property type="entry name" value="UvrC"/>
    <property type="match status" value="1"/>
</dbReference>
<organism evidence="11 12">
    <name type="scientific">Gleimia europaea ACS-120-V-Col10b</name>
    <dbReference type="NCBI Taxonomy" id="883069"/>
    <lineage>
        <taxon>Bacteria</taxon>
        <taxon>Bacillati</taxon>
        <taxon>Actinomycetota</taxon>
        <taxon>Actinomycetes</taxon>
        <taxon>Actinomycetales</taxon>
        <taxon>Actinomycetaceae</taxon>
        <taxon>Gleimia</taxon>
    </lineage>
</organism>
<dbReference type="Gene3D" id="3.40.1440.10">
    <property type="entry name" value="GIY-YIG endonuclease"/>
    <property type="match status" value="1"/>
</dbReference>
<evidence type="ECO:0000256" key="1">
    <source>
        <dbReference type="ARBA" id="ARBA00022490"/>
    </source>
</evidence>
<dbReference type="InterPro" id="IPR000305">
    <property type="entry name" value="GIY-YIG_endonuc"/>
</dbReference>
<dbReference type="Proteomes" id="UP000014387">
    <property type="component" value="Unassembled WGS sequence"/>
</dbReference>
<dbReference type="CDD" id="cd10434">
    <property type="entry name" value="GIY-YIG_UvrC_Cho"/>
    <property type="match status" value="1"/>
</dbReference>
<dbReference type="Pfam" id="PF22920">
    <property type="entry name" value="UvrC_RNaseH"/>
    <property type="match status" value="1"/>
</dbReference>
<comment type="caution">
    <text evidence="11">The sequence shown here is derived from an EMBL/GenBank/DDBJ whole genome shotgun (WGS) entry which is preliminary data.</text>
</comment>
<gene>
    <name evidence="6" type="primary">uvrC</name>
    <name evidence="11" type="ORF">HMPREF9238_00255</name>
</gene>
<evidence type="ECO:0000256" key="6">
    <source>
        <dbReference type="HAMAP-Rule" id="MF_00203"/>
    </source>
</evidence>
<evidence type="ECO:0000256" key="5">
    <source>
        <dbReference type="ARBA" id="ARBA00023204"/>
    </source>
</evidence>
<dbReference type="PROSITE" id="PS50151">
    <property type="entry name" value="UVR"/>
    <property type="match status" value="1"/>
</dbReference>
<evidence type="ECO:0000259" key="8">
    <source>
        <dbReference type="PROSITE" id="PS50151"/>
    </source>
</evidence>
<dbReference type="NCBIfam" id="TIGR00194">
    <property type="entry name" value="uvrC"/>
    <property type="match status" value="1"/>
</dbReference>
<evidence type="ECO:0000313" key="12">
    <source>
        <dbReference type="Proteomes" id="UP000014387"/>
    </source>
</evidence>
<evidence type="ECO:0000256" key="7">
    <source>
        <dbReference type="SAM" id="MobiDB-lite"/>
    </source>
</evidence>
<evidence type="ECO:0000256" key="3">
    <source>
        <dbReference type="ARBA" id="ARBA00022769"/>
    </source>
</evidence>
<feature type="domain" description="UVR" evidence="8">
    <location>
        <begin position="208"/>
        <end position="243"/>
    </location>
</feature>
<keyword evidence="4 6" id="KW-0267">Excision nuclease</keyword>
<comment type="subunit">
    <text evidence="6">Interacts with UvrB in an incision complex.</text>
</comment>
<keyword evidence="5 6" id="KW-0234">DNA repair</keyword>
<dbReference type="InterPro" id="IPR001162">
    <property type="entry name" value="UvrC_RNase_H_dom"/>
</dbReference>
<comment type="subcellular location">
    <subcellularLocation>
        <location evidence="6">Cytoplasm</location>
    </subcellularLocation>
</comment>
<dbReference type="Gene3D" id="1.10.150.20">
    <property type="entry name" value="5' to 3' exonuclease, C-terminal subdomain"/>
    <property type="match status" value="1"/>
</dbReference>
<keyword evidence="1 6" id="KW-0963">Cytoplasm</keyword>
<dbReference type="PANTHER" id="PTHR30562:SF1">
    <property type="entry name" value="UVRABC SYSTEM PROTEIN C"/>
    <property type="match status" value="1"/>
</dbReference>
<dbReference type="InterPro" id="IPR036876">
    <property type="entry name" value="UVR_dom_sf"/>
</dbReference>
<dbReference type="SUPFAM" id="SSF82771">
    <property type="entry name" value="GIY-YIG endonuclease"/>
    <property type="match status" value="1"/>
</dbReference>
<dbReference type="PANTHER" id="PTHR30562">
    <property type="entry name" value="UVRC/OXIDOREDUCTASE"/>
    <property type="match status" value="1"/>
</dbReference>
<dbReference type="PROSITE" id="PS50164">
    <property type="entry name" value="GIY_YIG"/>
    <property type="match status" value="1"/>
</dbReference>
<dbReference type="GO" id="GO:0006289">
    <property type="term" value="P:nucleotide-excision repair"/>
    <property type="evidence" value="ECO:0007669"/>
    <property type="project" value="UniProtKB-UniRule"/>
</dbReference>
<accession>A0A9W5RDW1</accession>
<dbReference type="Gene3D" id="4.10.860.10">
    <property type="entry name" value="UVR domain"/>
    <property type="match status" value="1"/>
</dbReference>
<keyword evidence="2 6" id="KW-0227">DNA damage</keyword>
<dbReference type="InterPro" id="IPR004791">
    <property type="entry name" value="UvrC"/>
</dbReference>
<evidence type="ECO:0000259" key="9">
    <source>
        <dbReference type="PROSITE" id="PS50164"/>
    </source>
</evidence>
<dbReference type="AlphaFoldDB" id="A0A9W5RDW1"/>
<keyword evidence="6" id="KW-0742">SOS response</keyword>
<dbReference type="InterPro" id="IPR047296">
    <property type="entry name" value="GIY-YIG_UvrC_Cho"/>
</dbReference>
<dbReference type="Pfam" id="PF02151">
    <property type="entry name" value="UVR"/>
    <property type="match status" value="1"/>
</dbReference>
<feature type="domain" description="GIY-YIG" evidence="9">
    <location>
        <begin position="16"/>
        <end position="95"/>
    </location>
</feature>
<dbReference type="RefSeq" id="WP_016443623.1">
    <property type="nucleotide sequence ID" value="NZ_KE150266.1"/>
</dbReference>
<feature type="domain" description="UvrC family homology region profile" evidence="10">
    <location>
        <begin position="259"/>
        <end position="536"/>
    </location>
</feature>
<dbReference type="Pfam" id="PF01541">
    <property type="entry name" value="GIY-YIG"/>
    <property type="match status" value="1"/>
</dbReference>
<dbReference type="PROSITE" id="PS50165">
    <property type="entry name" value="UVRC"/>
    <property type="match status" value="1"/>
</dbReference>
<dbReference type="InterPro" id="IPR001943">
    <property type="entry name" value="UVR_dom"/>
</dbReference>
<dbReference type="InterPro" id="IPR035901">
    <property type="entry name" value="GIY-YIG_endonuc_sf"/>
</dbReference>
<dbReference type="GO" id="GO:0009381">
    <property type="term" value="F:excinuclease ABC activity"/>
    <property type="evidence" value="ECO:0007669"/>
    <property type="project" value="UniProtKB-UniRule"/>
</dbReference>
<dbReference type="SUPFAM" id="SSF47781">
    <property type="entry name" value="RuvA domain 2-like"/>
    <property type="match status" value="1"/>
</dbReference>
<evidence type="ECO:0000256" key="2">
    <source>
        <dbReference type="ARBA" id="ARBA00022763"/>
    </source>
</evidence>
<dbReference type="GO" id="GO:0003677">
    <property type="term" value="F:DNA binding"/>
    <property type="evidence" value="ECO:0007669"/>
    <property type="project" value="UniProtKB-UniRule"/>
</dbReference>
<dbReference type="NCBIfam" id="NF001824">
    <property type="entry name" value="PRK00558.1-5"/>
    <property type="match status" value="1"/>
</dbReference>
<evidence type="ECO:0000256" key="4">
    <source>
        <dbReference type="ARBA" id="ARBA00022881"/>
    </source>
</evidence>
<dbReference type="InterPro" id="IPR050066">
    <property type="entry name" value="UvrABC_protein_C"/>
</dbReference>
<dbReference type="GO" id="GO:0009432">
    <property type="term" value="P:SOS response"/>
    <property type="evidence" value="ECO:0007669"/>
    <property type="project" value="UniProtKB-UniRule"/>
</dbReference>
<dbReference type="InterPro" id="IPR041663">
    <property type="entry name" value="DisA/LigA_HHH"/>
</dbReference>
<name>A0A9W5RDW1_9ACTO</name>
<proteinExistence type="inferred from homology"/>
<dbReference type="GO" id="GO:0009380">
    <property type="term" value="C:excinuclease repair complex"/>
    <property type="evidence" value="ECO:0007669"/>
    <property type="project" value="InterPro"/>
</dbReference>
<comment type="function">
    <text evidence="6">The UvrABC repair system catalyzes the recognition and processing of DNA lesions. UvrC both incises the 5' and 3' sides of the lesion. The N-terminal half is responsible for the 3' incision and the C-terminal half is responsible for the 5' incision.</text>
</comment>
<comment type="similarity">
    <text evidence="6">Belongs to the UvrC family.</text>
</comment>
<evidence type="ECO:0000259" key="10">
    <source>
        <dbReference type="PROSITE" id="PS50165"/>
    </source>
</evidence>
<dbReference type="SUPFAM" id="SSF46600">
    <property type="entry name" value="C-terminal UvrC-binding domain of UvrB"/>
    <property type="match status" value="1"/>
</dbReference>
<reference evidence="11 12" key="1">
    <citation type="submission" date="2013-05" db="EMBL/GenBank/DDBJ databases">
        <title>The Genome Sequence of Actinomyces europaeus ACS-120-V-COL10B.</title>
        <authorList>
            <consortium name="The Broad Institute Genomics Platform"/>
            <person name="Earl A."/>
            <person name="Ward D."/>
            <person name="Feldgarden M."/>
            <person name="Gevers D."/>
            <person name="Saerens B."/>
            <person name="Vaneechoutte M."/>
            <person name="Walker B."/>
            <person name="Young S."/>
            <person name="Zeng Q."/>
            <person name="Gargeya S."/>
            <person name="Fitzgerald M."/>
            <person name="Haas B."/>
            <person name="Abouelleil A."/>
            <person name="Allen A.W."/>
            <person name="Alvarado L."/>
            <person name="Arachchi H.M."/>
            <person name="Berlin A.M."/>
            <person name="Chapman S.B."/>
            <person name="Gainer-Dewar J."/>
            <person name="Goldberg J."/>
            <person name="Griggs A."/>
            <person name="Gujja S."/>
            <person name="Hansen M."/>
            <person name="Howarth C."/>
            <person name="Imamovic A."/>
            <person name="Ireland A."/>
            <person name="Larimer J."/>
            <person name="McCowan C."/>
            <person name="Murphy C."/>
            <person name="Pearson M."/>
            <person name="Poon T.W."/>
            <person name="Priest M."/>
            <person name="Roberts A."/>
            <person name="Saif S."/>
            <person name="Shea T."/>
            <person name="Sisk P."/>
            <person name="Sykes S."/>
            <person name="Wortman J."/>
            <person name="Nusbaum C."/>
            <person name="Birren B."/>
        </authorList>
    </citation>
    <scope>NUCLEOTIDE SEQUENCE [LARGE SCALE GENOMIC DNA]</scope>
    <source>
        <strain evidence="11 12">ACS-120-V-Col10b</strain>
    </source>
</reference>
<dbReference type="Pfam" id="PF08459">
    <property type="entry name" value="UvrC_RNaseH_dom"/>
    <property type="match status" value="1"/>
</dbReference>
<sequence length="682" mass="76597">MADPVTYRPKTSEIPTEPGVYRFRDAEGRVIYVGKAKNLRNRLTSYFQDPANLHPRTQQMVFSAASVQWTVVATEVEALTLEYSWIKQYDPRFNVMYRDDKSYPYLAVSMGEDVPRMQIMRGARRNDTRYFGPYSQVWAIRETVDQLQRVFPIRTCSTGVYQRAQRSGRPCLLGYIERCSAPCVGKISEQDHYELAEQLCQFMSGKVGPYIRNLKTQMKQAAAKLDFERAARLRDLVAALEKVLEQNAVVLGDGTDADVFAQVVDELEAAVQVFHVRGGRIRGVRGWVVDRPDNTSEAELMQRLLQQVYAEATREDVYERVAAVSVDDVEHAPTSAVPREVLVSVLPADADAVTQWLTEIRGANVDLRIPQRGEKRALMETVHANAEHALRLHKTKRAGDLTQRSQALEELRDYLDLSSAPLRIECYDVSHTMGTNQVASMVVFEDGAPRKTDYRHFTIRGEDGEGVADDTAAMRETLTRRFKRLLAEEAGESGYDDDGIELASGPVDPHTGLPRRFSYRPDLVVVDGGLPQVNAASTTLEDLGINVSVVGLAKRLEEVWIPGDDFPVILPRTSPGLYLLQHLRDESHRFAITHHRQKRSRAMKRSVLDKVPGLGPGRQAELLKKFKSVKKIREASVEELQTTPGVGPVLAQTIFDFFHADANTTRPNESETSGQKAGRLDT</sequence>
<protein>
    <recommendedName>
        <fullName evidence="6">UvrABC system protein C</fullName>
        <shortName evidence="6">Protein UvrC</shortName>
    </recommendedName>
    <alternativeName>
        <fullName evidence="6">Excinuclease ABC subunit C</fullName>
    </alternativeName>
</protein>
<dbReference type="Gene3D" id="3.30.420.340">
    <property type="entry name" value="UvrC, RNAse H endonuclease domain"/>
    <property type="match status" value="1"/>
</dbReference>
<dbReference type="Pfam" id="PF12826">
    <property type="entry name" value="HHH_2"/>
    <property type="match status" value="1"/>
</dbReference>
<evidence type="ECO:0000313" key="11">
    <source>
        <dbReference type="EMBL" id="EPD30511.1"/>
    </source>
</evidence>
<dbReference type="SMART" id="SM00465">
    <property type="entry name" value="GIYc"/>
    <property type="match status" value="1"/>
</dbReference>
<keyword evidence="12" id="KW-1185">Reference proteome</keyword>
<dbReference type="FunFam" id="3.40.1440.10:FF:000001">
    <property type="entry name" value="UvrABC system protein C"/>
    <property type="match status" value="1"/>
</dbReference>
<feature type="compositionally biased region" description="Polar residues" evidence="7">
    <location>
        <begin position="663"/>
        <end position="675"/>
    </location>
</feature>
<dbReference type="InterPro" id="IPR010994">
    <property type="entry name" value="RuvA_2-like"/>
</dbReference>
<dbReference type="EMBL" id="AGWN01000001">
    <property type="protein sequence ID" value="EPD30511.1"/>
    <property type="molecule type" value="Genomic_DNA"/>
</dbReference>
<keyword evidence="3 6" id="KW-0228">DNA excision</keyword>
<feature type="region of interest" description="Disordered" evidence="7">
    <location>
        <begin position="663"/>
        <end position="682"/>
    </location>
</feature>